<dbReference type="GO" id="GO:0006310">
    <property type="term" value="P:DNA recombination"/>
    <property type="evidence" value="ECO:0007669"/>
    <property type="project" value="UniProtKB-KW"/>
</dbReference>
<keyword evidence="3" id="KW-0233">DNA recombination</keyword>
<dbReference type="PANTHER" id="PTHR30349">
    <property type="entry name" value="PHAGE INTEGRASE-RELATED"/>
    <property type="match status" value="1"/>
</dbReference>
<dbReference type="PROSITE" id="PS51898">
    <property type="entry name" value="TYR_RECOMBINASE"/>
    <property type="match status" value="1"/>
</dbReference>
<name>A0A1H3YV66_9BACT</name>
<dbReference type="RefSeq" id="WP_091397090.1">
    <property type="nucleotide sequence ID" value="NZ_FNQY01000009.1"/>
</dbReference>
<dbReference type="Pfam" id="PF00589">
    <property type="entry name" value="Phage_integrase"/>
    <property type="match status" value="1"/>
</dbReference>
<gene>
    <name evidence="5" type="ORF">SAMN05192529_10976</name>
</gene>
<dbReference type="InterPro" id="IPR011010">
    <property type="entry name" value="DNA_brk_join_enz"/>
</dbReference>
<keyword evidence="2" id="KW-0238">DNA-binding</keyword>
<reference evidence="5 6" key="1">
    <citation type="submission" date="2016-10" db="EMBL/GenBank/DDBJ databases">
        <authorList>
            <person name="de Groot N.N."/>
        </authorList>
    </citation>
    <scope>NUCLEOTIDE SEQUENCE [LARGE SCALE GENOMIC DNA]</scope>
    <source>
        <strain evidence="5 6">Vu-144</strain>
    </source>
</reference>
<keyword evidence="6" id="KW-1185">Reference proteome</keyword>
<dbReference type="InterPro" id="IPR025269">
    <property type="entry name" value="SAM-like_dom"/>
</dbReference>
<dbReference type="Gene3D" id="1.10.150.130">
    <property type="match status" value="1"/>
</dbReference>
<dbReference type="InterPro" id="IPR050090">
    <property type="entry name" value="Tyrosine_recombinase_XerCD"/>
</dbReference>
<evidence type="ECO:0000313" key="6">
    <source>
        <dbReference type="Proteomes" id="UP000199041"/>
    </source>
</evidence>
<dbReference type="Pfam" id="PF17293">
    <property type="entry name" value="Arm-DNA-bind_5"/>
    <property type="match status" value="1"/>
</dbReference>
<dbReference type="CDD" id="cd01185">
    <property type="entry name" value="INTN1_C_like"/>
    <property type="match status" value="1"/>
</dbReference>
<dbReference type="Pfam" id="PF13102">
    <property type="entry name" value="Phage_int_SAM_5"/>
    <property type="match status" value="1"/>
</dbReference>
<comment type="similarity">
    <text evidence="1">Belongs to the 'phage' integrase family.</text>
</comment>
<evidence type="ECO:0000259" key="4">
    <source>
        <dbReference type="PROSITE" id="PS51898"/>
    </source>
</evidence>
<feature type="domain" description="Tyr recombinase" evidence="4">
    <location>
        <begin position="235"/>
        <end position="413"/>
    </location>
</feature>
<proteinExistence type="inferred from homology"/>
<evidence type="ECO:0000256" key="2">
    <source>
        <dbReference type="ARBA" id="ARBA00023125"/>
    </source>
</evidence>
<dbReference type="GO" id="GO:0015074">
    <property type="term" value="P:DNA integration"/>
    <property type="evidence" value="ECO:0007669"/>
    <property type="project" value="InterPro"/>
</dbReference>
<dbReference type="EMBL" id="FNQY01000009">
    <property type="protein sequence ID" value="SEA15459.1"/>
    <property type="molecule type" value="Genomic_DNA"/>
</dbReference>
<dbReference type="GO" id="GO:0003677">
    <property type="term" value="F:DNA binding"/>
    <property type="evidence" value="ECO:0007669"/>
    <property type="project" value="UniProtKB-KW"/>
</dbReference>
<dbReference type="SUPFAM" id="SSF56349">
    <property type="entry name" value="DNA breaking-rejoining enzymes"/>
    <property type="match status" value="1"/>
</dbReference>
<evidence type="ECO:0000256" key="3">
    <source>
        <dbReference type="ARBA" id="ARBA00023172"/>
    </source>
</evidence>
<accession>A0A1H3YV66</accession>
<evidence type="ECO:0000256" key="1">
    <source>
        <dbReference type="ARBA" id="ARBA00008857"/>
    </source>
</evidence>
<dbReference type="InterPro" id="IPR010998">
    <property type="entry name" value="Integrase_recombinase_N"/>
</dbReference>
<evidence type="ECO:0000313" key="5">
    <source>
        <dbReference type="EMBL" id="SEA15459.1"/>
    </source>
</evidence>
<dbReference type="InterPro" id="IPR002104">
    <property type="entry name" value="Integrase_catalytic"/>
</dbReference>
<dbReference type="InterPro" id="IPR035386">
    <property type="entry name" value="Arm-DNA-bind_5"/>
</dbReference>
<dbReference type="Proteomes" id="UP000199041">
    <property type="component" value="Unassembled WGS sequence"/>
</dbReference>
<dbReference type="STRING" id="551991.SAMN05192529_10976"/>
<protein>
    <submittedName>
        <fullName evidence="5">Site-specific recombinase XerD</fullName>
    </submittedName>
</protein>
<organism evidence="5 6">
    <name type="scientific">Arachidicoccus rhizosphaerae</name>
    <dbReference type="NCBI Taxonomy" id="551991"/>
    <lineage>
        <taxon>Bacteria</taxon>
        <taxon>Pseudomonadati</taxon>
        <taxon>Bacteroidota</taxon>
        <taxon>Chitinophagia</taxon>
        <taxon>Chitinophagales</taxon>
        <taxon>Chitinophagaceae</taxon>
        <taxon>Arachidicoccus</taxon>
    </lineage>
</organism>
<dbReference type="InterPro" id="IPR013762">
    <property type="entry name" value="Integrase-like_cat_sf"/>
</dbReference>
<dbReference type="Gene3D" id="1.10.443.10">
    <property type="entry name" value="Intergrase catalytic core"/>
    <property type="match status" value="1"/>
</dbReference>
<dbReference type="OrthoDB" id="892893at2"/>
<sequence>MKSNQKLTLLLWQRKSKATANGYAPIYCRMSIDGKEEELATGSKAHLDEWDSATKKAKGFPDSKRTNLRLNQITTDLERHFTLLQLEYDEVTPLMLKNVYNGLPAMQKKGAPKPEIKETPTLLQVADMNINSLEKMVNKNLRSNETLKQWKATRKKIAAFIKEVYRDIHLRIDEIDYSFATKFYNYLTIDRNPILSEASAKKQIKNTKQILSFAETHNYIDKNPIQKFRCGGDDTDVPPLEFHEVKTLWEKNISIQRLAEVRDAFIFQCFTGFAFQDVYGLTGDNIIKVGLKGELWLSKERGKTGVSEIVPIMPIAAEIIDKYANHPCRVNDGLLLPINSNARYNGYLKELAAIAGINRDLNTHLARHTFADMMLNIFEFSLEEVSKMLGHKSIRTTQRYAKVRKHKISKTWSRVRNNVFTKSGKLRQEII</sequence>
<dbReference type="PANTHER" id="PTHR30349:SF64">
    <property type="entry name" value="PROPHAGE INTEGRASE INTD-RELATED"/>
    <property type="match status" value="1"/>
</dbReference>
<dbReference type="AlphaFoldDB" id="A0A1H3YV66"/>